<accession>A0A3Q7GF34</accession>
<dbReference type="PROSITE" id="PS50181">
    <property type="entry name" value="FBOX"/>
    <property type="match status" value="2"/>
</dbReference>
<dbReference type="Proteomes" id="UP000004994">
    <property type="component" value="Chromosome 5"/>
</dbReference>
<dbReference type="EnsemblPlants" id="Solyc05g010363.1.1">
    <property type="protein sequence ID" value="Solyc05g010363.1.1"/>
    <property type="gene ID" value="Solyc05g010363.1"/>
</dbReference>
<sequence>MMLSKEEKELCSATLPSDILSNLPENVLDEILIRVPLRDAVGTSILSKKWRYNWCRLPGLTLDQTLWDTTNKSIRFVTRFTDIIYHLLALHVGPITKFILSDIAKLGNYSKIDNLVLFLSRNGIQHLVLQFPKNKPYKLPSSFFTCLQMRHLSLHHCSIQPLSTFTGFSELVKLELYEVTISSEMLGSLISHSQLLEKLVLHISSSLDHIQIDAPKLKSFDFTGNVELISLKKVPFLLELSLFNTEVPSPGTGQHDFTKYFESFPNLEHLHLDYRSLQLLAAGSYDIATKLSSPLNGLKCLCLSDICLDELAELSPALCLIRSSPYLQYIQIKFKAFSDVPLNLLKVRNLPENVLDEILIRMTLRDAVRSSILSKKWRYSWCRLPELTLDQTLWDTTDQSICFVTRFTDIIYHLLALHVGPITKFILSDIANLGNYSKIDNLVLFLSKNGIQHLVLQFPKHKPYKLPSSFFTCSRMSHLSLHHCSIQPLSTFTRFSELVKLELYEVTISSEMLGSLISHSQLLEKLVLQISSILDHIPIDAPKLKSFDFTGNIELISLKKVPFLLELSLFNTVAPSPETGQHDFTKYFESFPNLEHLHLDYRSLKLLAAESYDIAAKLSSPLNGLKCLCLSDICLDSLAELSPALCLIRSSPYLQDIQIKVLMIFGGKRTCSATLPLDALSNLPENVLDDILIRKPLRDAVRLPEFVFDQTLGDTTNESISLVTRFTDIIYHLLALHVGPITKFILSDIANLGNYSKIDNLLLFLSRNGIQHLPPPTFKGFSELVSLELCELKISSEMLGSLLSHSPLLEKLVMQISSILDCIQIDAPKLKSFDFTDNINILSLVKSPFLVKLSLVSAAVTLKTETQLSKYFEVCPALEHLHFDDRSLQKSEMDVDAVNLYGCILAIKAEK</sequence>
<reference evidence="2" key="2">
    <citation type="submission" date="2019-01" db="UniProtKB">
        <authorList>
            <consortium name="EnsemblPlants"/>
        </authorList>
    </citation>
    <scope>IDENTIFICATION</scope>
    <source>
        <strain evidence="2">cv. Heinz 1706</strain>
    </source>
</reference>
<evidence type="ECO:0000259" key="1">
    <source>
        <dbReference type="PROSITE" id="PS50181"/>
    </source>
</evidence>
<name>A0A3Q7GF34_SOLLC</name>
<dbReference type="Gene3D" id="3.80.10.10">
    <property type="entry name" value="Ribonuclease Inhibitor"/>
    <property type="match status" value="3"/>
</dbReference>
<dbReference type="SUPFAM" id="SSF81383">
    <property type="entry name" value="F-box domain"/>
    <property type="match status" value="2"/>
</dbReference>
<dbReference type="InParanoid" id="A0A3Q7GF34"/>
<evidence type="ECO:0000313" key="3">
    <source>
        <dbReference type="Proteomes" id="UP000004994"/>
    </source>
</evidence>
<protein>
    <recommendedName>
        <fullName evidence="1">F-box domain-containing protein</fullName>
    </recommendedName>
</protein>
<dbReference type="SUPFAM" id="SSF52047">
    <property type="entry name" value="RNI-like"/>
    <property type="match status" value="3"/>
</dbReference>
<dbReference type="PANTHER" id="PTHR31639:SF203">
    <property type="entry name" value="F-BOX DOMAIN-CONTAINING PROTEIN"/>
    <property type="match status" value="1"/>
</dbReference>
<dbReference type="InterPro" id="IPR036047">
    <property type="entry name" value="F-box-like_dom_sf"/>
</dbReference>
<reference evidence="2" key="1">
    <citation type="journal article" date="2012" name="Nature">
        <title>The tomato genome sequence provides insights into fleshy fruit evolution.</title>
        <authorList>
            <consortium name="Tomato Genome Consortium"/>
        </authorList>
    </citation>
    <scope>NUCLEOTIDE SEQUENCE [LARGE SCALE GENOMIC DNA]</scope>
    <source>
        <strain evidence="2">cv. Heinz 1706</strain>
    </source>
</reference>
<dbReference type="Gramene" id="Solyc05g010363.1.1">
    <property type="protein sequence ID" value="Solyc05g010363.1.1"/>
    <property type="gene ID" value="Solyc05g010363.1"/>
</dbReference>
<dbReference type="OMA" id="QHDFTKY"/>
<evidence type="ECO:0000313" key="2">
    <source>
        <dbReference type="EnsemblPlants" id="Solyc05g010363.1.1"/>
    </source>
</evidence>
<dbReference type="Pfam" id="PF24758">
    <property type="entry name" value="LRR_At5g56370"/>
    <property type="match status" value="3"/>
</dbReference>
<keyword evidence="3" id="KW-1185">Reference proteome</keyword>
<organism evidence="2">
    <name type="scientific">Solanum lycopersicum</name>
    <name type="common">Tomato</name>
    <name type="synonym">Lycopersicon esculentum</name>
    <dbReference type="NCBI Taxonomy" id="4081"/>
    <lineage>
        <taxon>Eukaryota</taxon>
        <taxon>Viridiplantae</taxon>
        <taxon>Streptophyta</taxon>
        <taxon>Embryophyta</taxon>
        <taxon>Tracheophyta</taxon>
        <taxon>Spermatophyta</taxon>
        <taxon>Magnoliopsida</taxon>
        <taxon>eudicotyledons</taxon>
        <taxon>Gunneridae</taxon>
        <taxon>Pentapetalae</taxon>
        <taxon>asterids</taxon>
        <taxon>lamiids</taxon>
        <taxon>Solanales</taxon>
        <taxon>Solanaceae</taxon>
        <taxon>Solanoideae</taxon>
        <taxon>Solaneae</taxon>
        <taxon>Solanum</taxon>
        <taxon>Solanum subgen. Lycopersicon</taxon>
    </lineage>
</organism>
<feature type="domain" description="F-box" evidence="1">
    <location>
        <begin position="17"/>
        <end position="70"/>
    </location>
</feature>
<dbReference type="AlphaFoldDB" id="A0A3Q7GF34"/>
<dbReference type="InterPro" id="IPR055411">
    <property type="entry name" value="LRR_FXL15/At3g58940/PEG3-like"/>
</dbReference>
<proteinExistence type="predicted"/>
<feature type="domain" description="F-box" evidence="1">
    <location>
        <begin position="344"/>
        <end position="397"/>
    </location>
</feature>
<dbReference type="SMART" id="SM00256">
    <property type="entry name" value="FBOX"/>
    <property type="match status" value="2"/>
</dbReference>
<dbReference type="InterPro" id="IPR032675">
    <property type="entry name" value="LRR_dom_sf"/>
</dbReference>
<dbReference type="PANTHER" id="PTHR31639">
    <property type="entry name" value="F-BOX PROTEIN-LIKE"/>
    <property type="match status" value="1"/>
</dbReference>
<dbReference type="InterPro" id="IPR001810">
    <property type="entry name" value="F-box_dom"/>
</dbReference>
<dbReference type="Pfam" id="PF00646">
    <property type="entry name" value="F-box"/>
    <property type="match status" value="2"/>
</dbReference>